<evidence type="ECO:0000313" key="6">
    <source>
        <dbReference type="EMBL" id="SAL02970.1"/>
    </source>
</evidence>
<keyword evidence="4 5" id="KW-0472">Membrane</keyword>
<name>A0A158E8C9_9BURK</name>
<accession>A0A158E8C9</accession>
<evidence type="ECO:0000313" key="7">
    <source>
        <dbReference type="Proteomes" id="UP000054903"/>
    </source>
</evidence>
<dbReference type="Gene3D" id="1.50.10.150">
    <property type="entry name" value="Voltage-dependent anion channel"/>
    <property type="match status" value="1"/>
</dbReference>
<protein>
    <submittedName>
        <fullName evidence="6">Tellurite resistance protein TehA</fullName>
    </submittedName>
</protein>
<evidence type="ECO:0000256" key="5">
    <source>
        <dbReference type="SAM" id="Phobius"/>
    </source>
</evidence>
<dbReference type="GO" id="GO:0046583">
    <property type="term" value="F:monoatomic cation efflux transmembrane transporter activity"/>
    <property type="evidence" value="ECO:0007669"/>
    <property type="project" value="TreeGrafter"/>
</dbReference>
<dbReference type="Pfam" id="PF03595">
    <property type="entry name" value="SLAC1"/>
    <property type="match status" value="1"/>
</dbReference>
<dbReference type="InterPro" id="IPR038665">
    <property type="entry name" value="Voltage-dep_anion_channel_sf"/>
</dbReference>
<dbReference type="InterPro" id="IPR052951">
    <property type="entry name" value="Tellurite_res_ion_channel"/>
</dbReference>
<dbReference type="NCBIfam" id="NF008032">
    <property type="entry name" value="PRK10764.1"/>
    <property type="match status" value="1"/>
</dbReference>
<gene>
    <name evidence="6" type="primary">tehA</name>
    <name evidence="6" type="ORF">AWB77_06672</name>
</gene>
<dbReference type="Proteomes" id="UP000054903">
    <property type="component" value="Unassembled WGS sequence"/>
</dbReference>
<dbReference type="STRING" id="1777138.AWB77_06672"/>
<feature type="transmembrane region" description="Helical" evidence="5">
    <location>
        <begin position="291"/>
        <end position="314"/>
    </location>
</feature>
<dbReference type="CDD" id="cd09324">
    <property type="entry name" value="TDT_TehA"/>
    <property type="match status" value="1"/>
</dbReference>
<keyword evidence="2 5" id="KW-0812">Transmembrane</keyword>
<dbReference type="InterPro" id="IPR039264">
    <property type="entry name" value="TehA"/>
</dbReference>
<dbReference type="PANTHER" id="PTHR37955:SF1">
    <property type="entry name" value="DEP DOMAIN-CONTAINING PROTEIN"/>
    <property type="match status" value="1"/>
</dbReference>
<keyword evidence="3 5" id="KW-1133">Transmembrane helix</keyword>
<reference evidence="6" key="1">
    <citation type="submission" date="2016-01" db="EMBL/GenBank/DDBJ databases">
        <authorList>
            <person name="Peeters C."/>
        </authorList>
    </citation>
    <scope>NUCLEOTIDE SEQUENCE</scope>
    <source>
        <strain evidence="6">LMG 29320</strain>
    </source>
</reference>
<dbReference type="InterPro" id="IPR004695">
    <property type="entry name" value="SLAC1/Mae1/Ssu1/TehA"/>
</dbReference>
<organism evidence="6 7">
    <name type="scientific">Caballeronia fortuita</name>
    <dbReference type="NCBI Taxonomy" id="1777138"/>
    <lineage>
        <taxon>Bacteria</taxon>
        <taxon>Pseudomonadati</taxon>
        <taxon>Pseudomonadota</taxon>
        <taxon>Betaproteobacteria</taxon>
        <taxon>Burkholderiales</taxon>
        <taxon>Burkholderiaceae</taxon>
        <taxon>Caballeronia</taxon>
    </lineage>
</organism>
<evidence type="ECO:0000256" key="2">
    <source>
        <dbReference type="ARBA" id="ARBA00022692"/>
    </source>
</evidence>
<feature type="transmembrane region" description="Helical" evidence="5">
    <location>
        <begin position="140"/>
        <end position="162"/>
    </location>
</feature>
<dbReference type="GO" id="GO:0005886">
    <property type="term" value="C:plasma membrane"/>
    <property type="evidence" value="ECO:0007669"/>
    <property type="project" value="TreeGrafter"/>
</dbReference>
<comment type="caution">
    <text evidence="6">The sequence shown here is derived from an EMBL/GenBank/DDBJ whole genome shotgun (WGS) entry which is preliminary data.</text>
</comment>
<evidence type="ECO:0000256" key="1">
    <source>
        <dbReference type="ARBA" id="ARBA00004141"/>
    </source>
</evidence>
<evidence type="ECO:0000256" key="4">
    <source>
        <dbReference type="ARBA" id="ARBA00023136"/>
    </source>
</evidence>
<dbReference type="EMBL" id="FCNX02000028">
    <property type="protein sequence ID" value="SAL02970.1"/>
    <property type="molecule type" value="Genomic_DNA"/>
</dbReference>
<keyword evidence="7" id="KW-1185">Reference proteome</keyword>
<dbReference type="OrthoDB" id="309023at2"/>
<feature type="transmembrane region" description="Helical" evidence="5">
    <location>
        <begin position="261"/>
        <end position="279"/>
    </location>
</feature>
<feature type="transmembrane region" description="Helical" evidence="5">
    <location>
        <begin position="229"/>
        <end position="249"/>
    </location>
</feature>
<feature type="transmembrane region" description="Helical" evidence="5">
    <location>
        <begin position="45"/>
        <end position="64"/>
    </location>
</feature>
<dbReference type="RefSeq" id="WP_061138631.1">
    <property type="nucleotide sequence ID" value="NZ_FCNX02000028.1"/>
</dbReference>
<evidence type="ECO:0000256" key="3">
    <source>
        <dbReference type="ARBA" id="ARBA00022989"/>
    </source>
</evidence>
<feature type="transmembrane region" description="Helical" evidence="5">
    <location>
        <begin position="168"/>
        <end position="188"/>
    </location>
</feature>
<proteinExistence type="predicted"/>
<sequence length="351" mass="36798">MNSNNGTTNRTPMPVAFFGIAVGALALAGAWRAAARVWTIPDAVPMLLTAGALVVWLAVAVAYGRKWLLQRDAAIAEMSHPVQSSFAALVPVSTMLAAQAVQTYSRPLAVALFALGVASSLALGAYLHGRFWQGGRKPELTTPAVYLPTVAPSFVGATAAAGLGFTQIAMLLFGAGVFSWLAIESVVLHRAAVHEPLPEALRPTLGIQLAPPVVGGVSYLAITHGVPDMFAYMLLGYGLYQALMLTRLVPWIRQRAFTPSYWAFSFGAAALPTMAIRMLERGAIGPMAWIAPAAFIVANVVIGLMIAATVRAIVRGELLPAAASATPSNVTPIKGSSSETIRARRTAAGAR</sequence>
<feature type="transmembrane region" description="Helical" evidence="5">
    <location>
        <begin position="108"/>
        <end position="128"/>
    </location>
</feature>
<dbReference type="AlphaFoldDB" id="A0A158E8C9"/>
<dbReference type="PANTHER" id="PTHR37955">
    <property type="entry name" value="TELLURITE RESISTANCE PROTEIN TEHA"/>
    <property type="match status" value="1"/>
</dbReference>
<comment type="subcellular location">
    <subcellularLocation>
        <location evidence="1">Membrane</location>
        <topology evidence="1">Multi-pass membrane protein</topology>
    </subcellularLocation>
</comment>